<feature type="domain" description="Kazal-like" evidence="4">
    <location>
        <begin position="931"/>
        <end position="977"/>
    </location>
</feature>
<dbReference type="CDD" id="cd00104">
    <property type="entry name" value="KAZAL_FS"/>
    <property type="match status" value="5"/>
</dbReference>
<dbReference type="Pfam" id="PF03146">
    <property type="entry name" value="NtA"/>
    <property type="match status" value="1"/>
</dbReference>
<comment type="caution">
    <text evidence="2">Lacks conserved residue(s) required for the propagation of feature annotation.</text>
</comment>
<accession>A0ABP0GAM0</accession>
<evidence type="ECO:0000256" key="1">
    <source>
        <dbReference type="ARBA" id="ARBA00023157"/>
    </source>
</evidence>
<dbReference type="InterPro" id="IPR008993">
    <property type="entry name" value="TIMP-like_OB-fold"/>
</dbReference>
<feature type="domain" description="Kazal-like" evidence="4">
    <location>
        <begin position="1000"/>
        <end position="1047"/>
    </location>
</feature>
<dbReference type="InterPro" id="IPR002350">
    <property type="entry name" value="Kazal_dom"/>
</dbReference>
<evidence type="ECO:0000259" key="3">
    <source>
        <dbReference type="PROSITE" id="PS51121"/>
    </source>
</evidence>
<dbReference type="InterPro" id="IPR050653">
    <property type="entry name" value="Prot_Inhib_GrowthFact_Antg"/>
</dbReference>
<dbReference type="Gene3D" id="2.40.50.120">
    <property type="match status" value="1"/>
</dbReference>
<protein>
    <recommendedName>
        <fullName evidence="7">Agrin</fullName>
    </recommendedName>
</protein>
<feature type="domain" description="NtA" evidence="3">
    <location>
        <begin position="60"/>
        <end position="192"/>
    </location>
</feature>
<feature type="domain" description="Kazal-like" evidence="4">
    <location>
        <begin position="632"/>
        <end position="686"/>
    </location>
</feature>
<keyword evidence="1" id="KW-1015">Disulfide bond</keyword>
<dbReference type="PROSITE" id="PS51465">
    <property type="entry name" value="KAZAL_2"/>
    <property type="match status" value="5"/>
</dbReference>
<dbReference type="SMART" id="SM00274">
    <property type="entry name" value="FOLN"/>
    <property type="match status" value="5"/>
</dbReference>
<evidence type="ECO:0000313" key="6">
    <source>
        <dbReference type="Proteomes" id="UP001642483"/>
    </source>
</evidence>
<name>A0ABP0GAM0_CLALP</name>
<dbReference type="Proteomes" id="UP001642483">
    <property type="component" value="Unassembled WGS sequence"/>
</dbReference>
<gene>
    <name evidence="5" type="ORF">CVLEPA_LOCUS20817</name>
</gene>
<proteinExistence type="predicted"/>
<dbReference type="Pfam" id="PF07648">
    <property type="entry name" value="Kazal_2"/>
    <property type="match status" value="5"/>
</dbReference>
<dbReference type="SUPFAM" id="SSF100895">
    <property type="entry name" value="Kazal-type serine protease inhibitors"/>
    <property type="match status" value="5"/>
</dbReference>
<dbReference type="InterPro" id="IPR036058">
    <property type="entry name" value="Kazal_dom_sf"/>
</dbReference>
<feature type="domain" description="Kazal-like" evidence="4">
    <location>
        <begin position="455"/>
        <end position="508"/>
    </location>
</feature>
<dbReference type="InterPro" id="IPR003645">
    <property type="entry name" value="Fol_N"/>
</dbReference>
<dbReference type="EMBL" id="CAWYQH010000108">
    <property type="protein sequence ID" value="CAK8688854.1"/>
    <property type="molecule type" value="Genomic_DNA"/>
</dbReference>
<sequence>MKMYCNLPGKNASLRTIQSRLWRLSLVAFCVFYLASVSVEGSRLTRAIMMSLSPPKNTNCVDSTIVEKNETSGIILTGTATQCDNLRAGTYKCTLQVWRFMKGKRLATNLVTLQKSPYPFYKNAFVDVYGMGNPTFCKTNVKKRDTRIFFLNRSNDRLVLADSLLRITLNNLENTQAVIEGNCLLLALNGTPGVLSIGGAHLDVEIRNVNNMTKPAYRCAFAKFVLSCPNWYLFVSDFTAISPAGRSGLQLRVETFLFDGTTNLNMDHTMCSVVSTFSYCLRSHKTNAVQVYYDLHQDSDAISVLCLWYGQMHFPIVKIDRLKATVLSLINLISNWVVPNCSKSFIMLFVTTSVNDCHLKLTNHAFYADVHPRNNTWPHKVSVTTLPRFDLYFVRLGGKKYPEPLEMSYFHDAASRIGQKIQEEPKEPRDPCLDVICGFGARCQATDGVANCICSPASCDFQDGDSGELLTPVCGSDDITYPNLCRLKAAQCQTQRRIRVVSESECGRDCLDKDRDSDECRLLTTTAPVIDETVCEAVSCGYSSVCQVVVGTDGSRAPSCVCPVCDEFRTSPVCGSDGTTYRTHCDLKRMSCFKTKDISIVRRSSCDPCEVFNETTLAFERLCSGTCSFDDAGMPRCCDDVACDTEQVGEVCGSDGNTYESQCALTSFSCKTGRELSVIREGPCPAKKSMTKLTGSVGIEADDNCPGNCDPANEDFSDFIRTFEINVNQKLQALSEEDIDAKTLGEFMVTEVRKGSVILLFSAFASTYSEPITMADDPDAGTRWINDRLFDEASGAITLTISENGLTTVEGRYPADNVIVEDVCLDLQCEHGAKCQIYANVTGIFPQCSCDSIGDAQKLDASLACKLADDGQGRERKFVNMYAARRAMCESHTMFTFKDICREIPPDPCEDLGGCGEGEVCTVLNGIASCGCVVCGDEYKPVCTTDGQTFRSACEVHRQNCVSGGSLAIQKEGACESQCDDVKCWNGAQCETEAQGTVCVCPTACTDAYAPVCGSDCMTYDNECEMVVTACKNKLEITLAHNGPCGKANEAE</sequence>
<keyword evidence="6" id="KW-1185">Reference proteome</keyword>
<dbReference type="SMART" id="SM00280">
    <property type="entry name" value="KAZAL"/>
    <property type="match status" value="5"/>
</dbReference>
<evidence type="ECO:0008006" key="7">
    <source>
        <dbReference type="Google" id="ProtNLM"/>
    </source>
</evidence>
<dbReference type="PANTHER" id="PTHR10913:SF78">
    <property type="entry name" value="AGRIN"/>
    <property type="match status" value="1"/>
</dbReference>
<evidence type="ECO:0000256" key="2">
    <source>
        <dbReference type="PROSITE-ProRule" id="PRU00443"/>
    </source>
</evidence>
<comment type="caution">
    <text evidence="5">The sequence shown here is derived from an EMBL/GenBank/DDBJ whole genome shotgun (WGS) entry which is preliminary data.</text>
</comment>
<dbReference type="InterPro" id="IPR004850">
    <property type="entry name" value="NtA_dom"/>
</dbReference>
<evidence type="ECO:0000313" key="5">
    <source>
        <dbReference type="EMBL" id="CAK8688854.1"/>
    </source>
</evidence>
<feature type="domain" description="Kazal-like" evidence="4">
    <location>
        <begin position="554"/>
        <end position="608"/>
    </location>
</feature>
<dbReference type="Gene3D" id="3.30.60.30">
    <property type="match status" value="5"/>
</dbReference>
<organism evidence="5 6">
    <name type="scientific">Clavelina lepadiformis</name>
    <name type="common">Light-bulb sea squirt</name>
    <name type="synonym">Ascidia lepadiformis</name>
    <dbReference type="NCBI Taxonomy" id="159417"/>
    <lineage>
        <taxon>Eukaryota</taxon>
        <taxon>Metazoa</taxon>
        <taxon>Chordata</taxon>
        <taxon>Tunicata</taxon>
        <taxon>Ascidiacea</taxon>
        <taxon>Aplousobranchia</taxon>
        <taxon>Clavelinidae</taxon>
        <taxon>Clavelina</taxon>
    </lineage>
</organism>
<reference evidence="5 6" key="1">
    <citation type="submission" date="2024-02" db="EMBL/GenBank/DDBJ databases">
        <authorList>
            <person name="Daric V."/>
            <person name="Darras S."/>
        </authorList>
    </citation>
    <scope>NUCLEOTIDE SEQUENCE [LARGE SCALE GENOMIC DNA]</scope>
</reference>
<evidence type="ECO:0000259" key="4">
    <source>
        <dbReference type="PROSITE" id="PS51465"/>
    </source>
</evidence>
<dbReference type="PANTHER" id="PTHR10913">
    <property type="entry name" value="FOLLISTATIN-RELATED"/>
    <property type="match status" value="1"/>
</dbReference>
<dbReference type="PROSITE" id="PS51121">
    <property type="entry name" value="NTA"/>
    <property type="match status" value="1"/>
</dbReference>
<dbReference type="SUPFAM" id="SSF50242">
    <property type="entry name" value="TIMP-like"/>
    <property type="match status" value="1"/>
</dbReference>